<protein>
    <submittedName>
        <fullName evidence="1">Uncharacterized protein</fullName>
    </submittedName>
</protein>
<dbReference type="AlphaFoldDB" id="A0AAU9V249"/>
<evidence type="ECO:0000313" key="2">
    <source>
        <dbReference type="Proteomes" id="UP001153954"/>
    </source>
</evidence>
<gene>
    <name evidence="1" type="ORF">EEDITHA_LOCUS19868</name>
</gene>
<reference evidence="1" key="1">
    <citation type="submission" date="2022-03" db="EMBL/GenBank/DDBJ databases">
        <authorList>
            <person name="Tunstrom K."/>
        </authorList>
    </citation>
    <scope>NUCLEOTIDE SEQUENCE</scope>
</reference>
<name>A0AAU9V249_EUPED</name>
<accession>A0AAU9V249</accession>
<dbReference type="EMBL" id="CAKOGL010000028">
    <property type="protein sequence ID" value="CAH2105629.1"/>
    <property type="molecule type" value="Genomic_DNA"/>
</dbReference>
<dbReference type="Proteomes" id="UP001153954">
    <property type="component" value="Unassembled WGS sequence"/>
</dbReference>
<evidence type="ECO:0000313" key="1">
    <source>
        <dbReference type="EMBL" id="CAH2105629.1"/>
    </source>
</evidence>
<proteinExistence type="predicted"/>
<keyword evidence="2" id="KW-1185">Reference proteome</keyword>
<sequence>MRVDYQKVAVADRLTFEGTMPSGSERLRAKAEAQKAELESRYSRDKSSSSMPHLMAIAKVIQETISLKEVADRPTLPQNRLARMKGNRRR</sequence>
<organism evidence="1 2">
    <name type="scientific">Euphydryas editha</name>
    <name type="common">Edith's checkerspot</name>
    <dbReference type="NCBI Taxonomy" id="104508"/>
    <lineage>
        <taxon>Eukaryota</taxon>
        <taxon>Metazoa</taxon>
        <taxon>Ecdysozoa</taxon>
        <taxon>Arthropoda</taxon>
        <taxon>Hexapoda</taxon>
        <taxon>Insecta</taxon>
        <taxon>Pterygota</taxon>
        <taxon>Neoptera</taxon>
        <taxon>Endopterygota</taxon>
        <taxon>Lepidoptera</taxon>
        <taxon>Glossata</taxon>
        <taxon>Ditrysia</taxon>
        <taxon>Papilionoidea</taxon>
        <taxon>Nymphalidae</taxon>
        <taxon>Nymphalinae</taxon>
        <taxon>Euphydryas</taxon>
    </lineage>
</organism>
<comment type="caution">
    <text evidence="1">The sequence shown here is derived from an EMBL/GenBank/DDBJ whole genome shotgun (WGS) entry which is preliminary data.</text>
</comment>